<dbReference type="FunFam" id="3.50.7.10:FF:000001">
    <property type="entry name" value="60 kDa chaperonin"/>
    <property type="match status" value="1"/>
</dbReference>
<dbReference type="OrthoDB" id="1733909at2759"/>
<comment type="similarity">
    <text evidence="1 3">Belongs to the chaperonin (HSP60) family.</text>
</comment>
<evidence type="ECO:0000313" key="4">
    <source>
        <dbReference type="EMBL" id="KAA8496822.1"/>
    </source>
</evidence>
<dbReference type="GO" id="GO:0042026">
    <property type="term" value="P:protein refolding"/>
    <property type="evidence" value="ECO:0007669"/>
    <property type="project" value="InterPro"/>
</dbReference>
<dbReference type="Gene3D" id="1.10.560.10">
    <property type="entry name" value="GroEL-like equatorial domain"/>
    <property type="match status" value="1"/>
</dbReference>
<keyword evidence="5" id="KW-1185">Reference proteome</keyword>
<evidence type="ECO:0000256" key="1">
    <source>
        <dbReference type="ARBA" id="ARBA00006607"/>
    </source>
</evidence>
<dbReference type="NCBIfam" id="NF009487">
    <property type="entry name" value="PRK12849.1"/>
    <property type="match status" value="1"/>
</dbReference>
<keyword evidence="2" id="KW-0143">Chaperone</keyword>
<evidence type="ECO:0000256" key="3">
    <source>
        <dbReference type="RuleBase" id="RU000418"/>
    </source>
</evidence>
<accession>A0A5J4Z108</accession>
<dbReference type="CDD" id="cd03344">
    <property type="entry name" value="GroEL"/>
    <property type="match status" value="1"/>
</dbReference>
<dbReference type="NCBIfam" id="NF009489">
    <property type="entry name" value="PRK12851.1"/>
    <property type="match status" value="1"/>
</dbReference>
<dbReference type="GO" id="GO:0140662">
    <property type="term" value="F:ATP-dependent protein folding chaperone"/>
    <property type="evidence" value="ECO:0007669"/>
    <property type="project" value="InterPro"/>
</dbReference>
<dbReference type="GO" id="GO:0005524">
    <property type="term" value="F:ATP binding"/>
    <property type="evidence" value="ECO:0007669"/>
    <property type="project" value="InterPro"/>
</dbReference>
<dbReference type="OMA" id="YFVIDNE"/>
<name>A0A5J4Z108_PORPP</name>
<dbReference type="NCBIfam" id="NF000592">
    <property type="entry name" value="PRK00013.1"/>
    <property type="match status" value="1"/>
</dbReference>
<dbReference type="SUPFAM" id="SSF48592">
    <property type="entry name" value="GroEL equatorial domain-like"/>
    <property type="match status" value="1"/>
</dbReference>
<dbReference type="Gene3D" id="3.30.260.10">
    <property type="entry name" value="TCP-1-like chaperonin intermediate domain"/>
    <property type="match status" value="1"/>
</dbReference>
<dbReference type="SUPFAM" id="SSF54849">
    <property type="entry name" value="GroEL-intermediate domain like"/>
    <property type="match status" value="1"/>
</dbReference>
<dbReference type="InterPro" id="IPR027409">
    <property type="entry name" value="GroEL-like_apical_dom_sf"/>
</dbReference>
<dbReference type="PANTHER" id="PTHR45633">
    <property type="entry name" value="60 KDA HEAT SHOCK PROTEIN, MITOCHONDRIAL"/>
    <property type="match status" value="1"/>
</dbReference>
<comment type="caution">
    <text evidence="4">The sequence shown here is derived from an EMBL/GenBank/DDBJ whole genome shotgun (WGS) entry which is preliminary data.</text>
</comment>
<reference evidence="5" key="1">
    <citation type="journal article" date="2019" name="Nat. Commun.">
        <title>Expansion of phycobilisome linker gene families in mesophilic red algae.</title>
        <authorList>
            <person name="Lee J."/>
            <person name="Kim D."/>
            <person name="Bhattacharya D."/>
            <person name="Yoon H.S."/>
        </authorList>
    </citation>
    <scope>NUCLEOTIDE SEQUENCE [LARGE SCALE GENOMIC DNA]</scope>
    <source>
        <strain evidence="5">CCMP 1328</strain>
    </source>
</reference>
<dbReference type="InterPro" id="IPR001844">
    <property type="entry name" value="Cpn60/GroEL"/>
</dbReference>
<dbReference type="InterPro" id="IPR002423">
    <property type="entry name" value="Cpn60/GroEL/TCP-1"/>
</dbReference>
<dbReference type="InterPro" id="IPR027413">
    <property type="entry name" value="GROEL-like_equatorial_sf"/>
</dbReference>
<gene>
    <name evidence="4" type="ORF">FVE85_0551</name>
</gene>
<sequence length="597" mass="63943">MAFVGANSTPNVGACLRRGKGICRVRTLAGVARTARSGVKLQMARETEKDVIFYDEARLALVQGVYAVAAAVKVTLGPKGRNVVLQRQGDQLPQIVNDGVTIAREVVLHNHLQNVGATLVVEVASKTDLNAGDGTTTSTVLCEVLVREGMKYVQAGRSPVGIKVGIERAVKLVQDEVRKYAKQISSYDDLLAVAMISAGNNPEIGEMVAKAFDRIGKNGSTTVEEGKGLVDEVFFTDGMEINQGYLSEYFADKRGLVDMRDCRVLLTDSKIENVEELVDLLEDVATEEVPLLIICGDISDEALTSLVLNRQKGILDVCAIKAPGVGNRRADYLRDIGAMTGAKLYSTEAGQSLDAISMSDLGNLERALMAAKASKLVAPSQTQDAVNKRVESLQRLAEEASDPSEREYIRERIAKLAGGIARFRLGGNTEVEVRDKALRYEDAINATRAALMDGIVAGGGVALVQARKILPDIIRTWDDEDVRFGGEIVYKALFTPCMQIAYNAGQDGDVIAETVELECERGHGFNAKTLEYADMMATGVVDPCRVTCAALGAAASVAALILTTDCLVVEIPKPPTAEELAAMAGAGEYVYGDEFGG</sequence>
<dbReference type="Proteomes" id="UP000324585">
    <property type="component" value="Unassembled WGS sequence"/>
</dbReference>
<dbReference type="AlphaFoldDB" id="A0A5J4Z108"/>
<organism evidence="4 5">
    <name type="scientific">Porphyridium purpureum</name>
    <name type="common">Red alga</name>
    <name type="synonym">Porphyridium cruentum</name>
    <dbReference type="NCBI Taxonomy" id="35688"/>
    <lineage>
        <taxon>Eukaryota</taxon>
        <taxon>Rhodophyta</taxon>
        <taxon>Bangiophyceae</taxon>
        <taxon>Porphyridiales</taxon>
        <taxon>Porphyridiaceae</taxon>
        <taxon>Porphyridium</taxon>
    </lineage>
</organism>
<dbReference type="Pfam" id="PF00118">
    <property type="entry name" value="Cpn60_TCP1"/>
    <property type="match status" value="1"/>
</dbReference>
<dbReference type="PRINTS" id="PR00298">
    <property type="entry name" value="CHAPERONIN60"/>
</dbReference>
<evidence type="ECO:0000313" key="5">
    <source>
        <dbReference type="Proteomes" id="UP000324585"/>
    </source>
</evidence>
<dbReference type="Gene3D" id="3.50.7.10">
    <property type="entry name" value="GroEL"/>
    <property type="match status" value="1"/>
</dbReference>
<dbReference type="NCBIfam" id="NF009488">
    <property type="entry name" value="PRK12850.1"/>
    <property type="match status" value="1"/>
</dbReference>
<evidence type="ECO:0000256" key="2">
    <source>
        <dbReference type="ARBA" id="ARBA00023186"/>
    </source>
</evidence>
<dbReference type="SUPFAM" id="SSF52029">
    <property type="entry name" value="GroEL apical domain-like"/>
    <property type="match status" value="1"/>
</dbReference>
<dbReference type="EMBL" id="VRMN01000002">
    <property type="protein sequence ID" value="KAA8496822.1"/>
    <property type="molecule type" value="Genomic_DNA"/>
</dbReference>
<protein>
    <submittedName>
        <fullName evidence="4">60 kDa chaperonin 2</fullName>
    </submittedName>
</protein>
<dbReference type="SMR" id="A0A5J4Z108"/>
<proteinExistence type="inferred from homology"/>
<dbReference type="InterPro" id="IPR027410">
    <property type="entry name" value="TCP-1-like_intermed_sf"/>
</dbReference>